<dbReference type="GO" id="GO:0007020">
    <property type="term" value="P:microtubule nucleation"/>
    <property type="evidence" value="ECO:0007669"/>
    <property type="project" value="TreeGrafter"/>
</dbReference>
<comment type="caution">
    <text evidence="2">The sequence shown here is derived from an EMBL/GenBank/DDBJ whole genome shotgun (WGS) entry which is preliminary data.</text>
</comment>
<accession>A0AAU9L742</accession>
<feature type="coiled-coil region" evidence="1">
    <location>
        <begin position="267"/>
        <end position="294"/>
    </location>
</feature>
<dbReference type="Proteomes" id="UP001160483">
    <property type="component" value="Unassembled WGS sequence"/>
</dbReference>
<evidence type="ECO:0000256" key="1">
    <source>
        <dbReference type="SAM" id="Coils"/>
    </source>
</evidence>
<dbReference type="GO" id="GO:0060271">
    <property type="term" value="P:cilium assembly"/>
    <property type="evidence" value="ECO:0007669"/>
    <property type="project" value="TreeGrafter"/>
</dbReference>
<name>A0AAU9L742_9STRA</name>
<dbReference type="EMBL" id="CAKKTJ010000324">
    <property type="protein sequence ID" value="CAH0480540.1"/>
    <property type="molecule type" value="Genomic_DNA"/>
</dbReference>
<gene>
    <name evidence="2" type="ORF">PBS003_LOCUS7161</name>
</gene>
<dbReference type="InterPro" id="IPR042481">
    <property type="entry name" value="CCDC57"/>
</dbReference>
<dbReference type="GO" id="GO:0034451">
    <property type="term" value="C:centriolar satellite"/>
    <property type="evidence" value="ECO:0007669"/>
    <property type="project" value="TreeGrafter"/>
</dbReference>
<dbReference type="GO" id="GO:0045931">
    <property type="term" value="P:positive regulation of mitotic cell cycle"/>
    <property type="evidence" value="ECO:0007669"/>
    <property type="project" value="TreeGrafter"/>
</dbReference>
<dbReference type="PANTHER" id="PTHR46725">
    <property type="entry name" value="COILED-COIL DOMAIN-CONTAINING PROTEIN 57"/>
    <property type="match status" value="1"/>
</dbReference>
<dbReference type="AlphaFoldDB" id="A0AAU9L742"/>
<dbReference type="PANTHER" id="PTHR46725:SF1">
    <property type="entry name" value="COILED-COIL DOMAIN-CONTAINING PROTEIN 57"/>
    <property type="match status" value="1"/>
</dbReference>
<keyword evidence="1" id="KW-0175">Coiled coil</keyword>
<reference evidence="2" key="1">
    <citation type="submission" date="2021-11" db="EMBL/GenBank/DDBJ databases">
        <authorList>
            <person name="Islam A."/>
            <person name="Islam S."/>
            <person name="Flora M.S."/>
            <person name="Rahman M."/>
            <person name="Ziaur R.M."/>
            <person name="Epstein J.H."/>
            <person name="Hassan M."/>
            <person name="Klassen M."/>
            <person name="Woodard K."/>
            <person name="Webb A."/>
            <person name="Webby R.J."/>
            <person name="El Zowalaty M.E."/>
        </authorList>
    </citation>
    <scope>NUCLEOTIDE SEQUENCE</scope>
    <source>
        <strain evidence="2">Pbs3</strain>
    </source>
</reference>
<evidence type="ECO:0000313" key="3">
    <source>
        <dbReference type="Proteomes" id="UP001160483"/>
    </source>
</evidence>
<proteinExistence type="predicted"/>
<feature type="coiled-coil region" evidence="1">
    <location>
        <begin position="530"/>
        <end position="561"/>
    </location>
</feature>
<feature type="coiled-coil region" evidence="1">
    <location>
        <begin position="350"/>
        <end position="454"/>
    </location>
</feature>
<evidence type="ECO:0000313" key="2">
    <source>
        <dbReference type="EMBL" id="CAH0480540.1"/>
    </source>
</evidence>
<dbReference type="GO" id="GO:0005876">
    <property type="term" value="C:spindle microtubule"/>
    <property type="evidence" value="ECO:0007669"/>
    <property type="project" value="TreeGrafter"/>
</dbReference>
<feature type="coiled-coil region" evidence="1">
    <location>
        <begin position="160"/>
        <end position="227"/>
    </location>
</feature>
<sequence>MESTDIVLSPSVVMRVGPENIRSIILSKEKELHDINAYRICTLETLLRDKERAAKTAEERLWKLQEDSDYNLKLLEGRDEELARIHAQCDLLKNSLKDRKTEVSESREREVKSQAELQIAEERGQELQLLYQEKLRDAHIQVTTCKLDGDDDDDLRSQHEDVLETQRRNFEQKLREKDDEMERQRRELTVTFDNVMRQRETELKRESEELRTKVREVELKNKALIENTDAQCARVEEVMTKNEKMQQVMDENDKKMKVLEWTVADVKAAKETKVEELENKVAKLVEVKQQLLVDHESKTADVSQLLNSVQNAFVQQKTQHDEILQCLLERKKSGMQEADTRSEAKLIMLDEHLREKVEVLQTELKHVKRDADDKLKDMECEVKRVQSALQELEGEKFRNCTGDHEAQPLHKRLQESARQIALLRERNDCLFREKEAVEERMFCAENEVQRLRSELLLSRKASALVTTSFDSQHVAAAASSATRISLESVAAAPSRLCSDASGTLCPLPHVSPHRTKVSLLRPKAIAARSANAIETKNAKLRELIQHMKQSLIQQAEELEALPRRAGGSQSTFTPNVDLLEAEEGCVAVATQDKSSGPDSSISLQHESCKRELAEAKQSVKRKSKQIVELESYIREIERVRETESQWQSRHAAVEAQLTDLNRKLSDANCDIDRLVRDRSQLMELSNQLRADLQRNTNDAGARWPTVCVDFAGKKDYDNLIAVLTQSLEESQSYNKTLRKELHRMITLQVQLHRERESSSIETDDCNATRMSKLEHYSRMASRENIDNSR</sequence>
<feature type="coiled-coil region" evidence="1">
    <location>
        <begin position="605"/>
        <end position="677"/>
    </location>
</feature>
<organism evidence="2 3">
    <name type="scientific">Peronospora belbahrii</name>
    <dbReference type="NCBI Taxonomy" id="622444"/>
    <lineage>
        <taxon>Eukaryota</taxon>
        <taxon>Sar</taxon>
        <taxon>Stramenopiles</taxon>
        <taxon>Oomycota</taxon>
        <taxon>Peronosporomycetes</taxon>
        <taxon>Peronosporales</taxon>
        <taxon>Peronosporaceae</taxon>
        <taxon>Peronospora</taxon>
    </lineage>
</organism>
<protein>
    <submittedName>
        <fullName evidence="2">Uncharacterized protein</fullName>
    </submittedName>
</protein>